<evidence type="ECO:0000313" key="2">
    <source>
        <dbReference type="EMBL" id="NKY41638.1"/>
    </source>
</evidence>
<dbReference type="InterPro" id="IPR053853">
    <property type="entry name" value="FitA-like_RHH"/>
</dbReference>
<reference evidence="2 3" key="1">
    <citation type="submission" date="2020-04" db="EMBL/GenBank/DDBJ databases">
        <title>MicrobeNet Type strains.</title>
        <authorList>
            <person name="Nicholson A.C."/>
        </authorList>
    </citation>
    <scope>NUCLEOTIDE SEQUENCE [LARGE SCALE GENOMIC DNA]</scope>
    <source>
        <strain evidence="2 3">ATCC BAA-787</strain>
    </source>
</reference>
<dbReference type="Gene3D" id="1.10.1220.10">
    <property type="entry name" value="Met repressor-like"/>
    <property type="match status" value="1"/>
</dbReference>
<proteinExistence type="predicted"/>
<feature type="domain" description="Antitoxin FitA-like ribbon-helix-helix" evidence="1">
    <location>
        <begin position="2"/>
        <end position="40"/>
    </location>
</feature>
<dbReference type="GO" id="GO:0003677">
    <property type="term" value="F:DNA binding"/>
    <property type="evidence" value="ECO:0007669"/>
    <property type="project" value="UniProtKB-KW"/>
</dbReference>
<accession>A0ABX1K534</accession>
<comment type="caution">
    <text evidence="2">The sequence shown here is derived from an EMBL/GenBank/DDBJ whole genome shotgun (WGS) entry which is preliminary data.</text>
</comment>
<keyword evidence="2" id="KW-0238">DNA-binding</keyword>
<evidence type="ECO:0000259" key="1">
    <source>
        <dbReference type="Pfam" id="PF22513"/>
    </source>
</evidence>
<evidence type="ECO:0000313" key="3">
    <source>
        <dbReference type="Proteomes" id="UP000777774"/>
    </source>
</evidence>
<keyword evidence="3" id="KW-1185">Reference proteome</keyword>
<dbReference type="Proteomes" id="UP000777774">
    <property type="component" value="Unassembled WGS sequence"/>
</dbReference>
<dbReference type="Pfam" id="PF22513">
    <property type="entry name" value="FitA-like_RHH"/>
    <property type="match status" value="1"/>
</dbReference>
<organism evidence="2 3">
    <name type="scientific">Cellulomonas septica</name>
    <dbReference type="NCBI Taxonomy" id="285080"/>
    <lineage>
        <taxon>Bacteria</taxon>
        <taxon>Bacillati</taxon>
        <taxon>Actinomycetota</taxon>
        <taxon>Actinomycetes</taxon>
        <taxon>Micrococcales</taxon>
        <taxon>Cellulomonadaceae</taxon>
        <taxon>Cellulomonas</taxon>
    </lineage>
</organism>
<name>A0ABX1K534_9CELL</name>
<gene>
    <name evidence="2" type="ORF">HGA02_19595</name>
</gene>
<sequence>MAQIVVRNLSDEVKEALRRRAVQHDRSLEAEVRAILSDAVTTVDPVLAWLDDSAALRESVGGVDLPEAARSAARPVDL</sequence>
<dbReference type="EMBL" id="JAAXOY010000831">
    <property type="protein sequence ID" value="NKY41638.1"/>
    <property type="molecule type" value="Genomic_DNA"/>
</dbReference>
<dbReference type="SUPFAM" id="SSF47598">
    <property type="entry name" value="Ribbon-helix-helix"/>
    <property type="match status" value="1"/>
</dbReference>
<dbReference type="InterPro" id="IPR013321">
    <property type="entry name" value="Arc_rbn_hlx_hlx"/>
</dbReference>
<protein>
    <submittedName>
        <fullName evidence="2">Arc family DNA-binding protein</fullName>
    </submittedName>
</protein>
<dbReference type="RefSeq" id="WP_168681067.1">
    <property type="nucleotide sequence ID" value="NZ_JAAXOY010000831.1"/>
</dbReference>
<dbReference type="InterPro" id="IPR010985">
    <property type="entry name" value="Ribbon_hlx_hlx"/>
</dbReference>